<gene>
    <name evidence="1" type="ORF">PHMEG_0004626</name>
</gene>
<dbReference type="AlphaFoldDB" id="A0A225WUX2"/>
<protein>
    <submittedName>
        <fullName evidence="1">Pol Polyprotein</fullName>
    </submittedName>
</protein>
<evidence type="ECO:0000313" key="1">
    <source>
        <dbReference type="EMBL" id="OWZ20898.1"/>
    </source>
</evidence>
<dbReference type="Gene3D" id="3.30.420.10">
    <property type="entry name" value="Ribonuclease H-like superfamily/Ribonuclease H"/>
    <property type="match status" value="1"/>
</dbReference>
<dbReference type="InterPro" id="IPR036397">
    <property type="entry name" value="RNaseH_sf"/>
</dbReference>
<reference evidence="2" key="1">
    <citation type="submission" date="2017-03" db="EMBL/GenBank/DDBJ databases">
        <title>Phytopthora megakarya and P. palmivora, two closely related causual agents of cacao black pod achieved similar genome size and gene model numbers by different mechanisms.</title>
        <authorList>
            <person name="Ali S."/>
            <person name="Shao J."/>
            <person name="Larry D.J."/>
            <person name="Kronmiller B."/>
            <person name="Shen D."/>
            <person name="Strem M.D."/>
            <person name="Melnick R.L."/>
            <person name="Guiltinan M.J."/>
            <person name="Tyler B.M."/>
            <person name="Meinhardt L.W."/>
            <person name="Bailey B.A."/>
        </authorList>
    </citation>
    <scope>NUCLEOTIDE SEQUENCE [LARGE SCALE GENOMIC DNA]</scope>
    <source>
        <strain evidence="2">zdho120</strain>
    </source>
</reference>
<comment type="caution">
    <text evidence="1">The sequence shown here is derived from an EMBL/GenBank/DDBJ whole genome shotgun (WGS) entry which is preliminary data.</text>
</comment>
<dbReference type="GO" id="GO:0003676">
    <property type="term" value="F:nucleic acid binding"/>
    <property type="evidence" value="ECO:0007669"/>
    <property type="project" value="InterPro"/>
</dbReference>
<name>A0A225WUX2_9STRA</name>
<accession>A0A225WUX2</accession>
<dbReference type="EMBL" id="NBNE01000277">
    <property type="protein sequence ID" value="OWZ20898.1"/>
    <property type="molecule type" value="Genomic_DNA"/>
</dbReference>
<dbReference type="Proteomes" id="UP000198211">
    <property type="component" value="Unassembled WGS sequence"/>
</dbReference>
<sequence length="153" mass="17620">MRVTLTGSQKIDQATRWLEVAIQPDKKSLTTTESFEREWLCRYPRLLKFTGNEFQELLRSYGIKVNPITTKNPQANAICERVHLEIPNVIRCHEGAAWKKDTHNAAFAGRSSYHSILTASPGQLIFGFDAILADNDRENDKRLNHFYQTQEIK</sequence>
<proteinExistence type="predicted"/>
<evidence type="ECO:0000313" key="2">
    <source>
        <dbReference type="Proteomes" id="UP000198211"/>
    </source>
</evidence>
<dbReference type="InterPro" id="IPR012337">
    <property type="entry name" value="RNaseH-like_sf"/>
</dbReference>
<dbReference type="SUPFAM" id="SSF53098">
    <property type="entry name" value="Ribonuclease H-like"/>
    <property type="match status" value="1"/>
</dbReference>
<organism evidence="1 2">
    <name type="scientific">Phytophthora megakarya</name>
    <dbReference type="NCBI Taxonomy" id="4795"/>
    <lineage>
        <taxon>Eukaryota</taxon>
        <taxon>Sar</taxon>
        <taxon>Stramenopiles</taxon>
        <taxon>Oomycota</taxon>
        <taxon>Peronosporomycetes</taxon>
        <taxon>Peronosporales</taxon>
        <taxon>Peronosporaceae</taxon>
        <taxon>Phytophthora</taxon>
    </lineage>
</organism>
<keyword evidence="2" id="KW-1185">Reference proteome</keyword>
<dbReference type="OrthoDB" id="110560at2759"/>